<keyword evidence="2" id="KW-0472">Membrane</keyword>
<keyword evidence="4" id="KW-1185">Reference proteome</keyword>
<dbReference type="OrthoDB" id="5371583at2759"/>
<evidence type="ECO:0000313" key="3">
    <source>
        <dbReference type="EMBL" id="KIM98644.1"/>
    </source>
</evidence>
<organism evidence="3 4">
    <name type="scientific">Oidiodendron maius (strain Zn)</name>
    <dbReference type="NCBI Taxonomy" id="913774"/>
    <lineage>
        <taxon>Eukaryota</taxon>
        <taxon>Fungi</taxon>
        <taxon>Dikarya</taxon>
        <taxon>Ascomycota</taxon>
        <taxon>Pezizomycotina</taxon>
        <taxon>Leotiomycetes</taxon>
        <taxon>Leotiomycetes incertae sedis</taxon>
        <taxon>Myxotrichaceae</taxon>
        <taxon>Oidiodendron</taxon>
    </lineage>
</organism>
<dbReference type="PANTHER" id="PTHR42069">
    <property type="entry name" value="HYPHAL ANASTAMOSIS-8 PROTEIN"/>
    <property type="match status" value="1"/>
</dbReference>
<feature type="region of interest" description="Disordered" evidence="1">
    <location>
        <begin position="1"/>
        <end position="33"/>
    </location>
</feature>
<reference evidence="3 4" key="1">
    <citation type="submission" date="2014-04" db="EMBL/GenBank/DDBJ databases">
        <authorList>
            <consortium name="DOE Joint Genome Institute"/>
            <person name="Kuo A."/>
            <person name="Martino E."/>
            <person name="Perotto S."/>
            <person name="Kohler A."/>
            <person name="Nagy L.G."/>
            <person name="Floudas D."/>
            <person name="Copeland A."/>
            <person name="Barry K.W."/>
            <person name="Cichocki N."/>
            <person name="Veneault-Fourrey C."/>
            <person name="LaButti K."/>
            <person name="Lindquist E.A."/>
            <person name="Lipzen A."/>
            <person name="Lundell T."/>
            <person name="Morin E."/>
            <person name="Murat C."/>
            <person name="Sun H."/>
            <person name="Tunlid A."/>
            <person name="Henrissat B."/>
            <person name="Grigoriev I.V."/>
            <person name="Hibbett D.S."/>
            <person name="Martin F."/>
            <person name="Nordberg H.P."/>
            <person name="Cantor M.N."/>
            <person name="Hua S.X."/>
        </authorList>
    </citation>
    <scope>NUCLEOTIDE SEQUENCE [LARGE SCALE GENOMIC DNA]</scope>
    <source>
        <strain evidence="3 4">Zn</strain>
    </source>
</reference>
<keyword evidence="2" id="KW-0812">Transmembrane</keyword>
<dbReference type="InParanoid" id="A0A0C3H5T4"/>
<evidence type="ECO:0000313" key="4">
    <source>
        <dbReference type="Proteomes" id="UP000054321"/>
    </source>
</evidence>
<dbReference type="EMBL" id="KN832880">
    <property type="protein sequence ID" value="KIM98644.1"/>
    <property type="molecule type" value="Genomic_DNA"/>
</dbReference>
<dbReference type="PANTHER" id="PTHR42069:SF1">
    <property type="entry name" value="MARVEL DOMAIN-CONTAINING PROTEIN"/>
    <property type="match status" value="1"/>
</dbReference>
<accession>A0A0C3H5T4</accession>
<sequence length="305" mass="32919">MASPEEKMASKPSAVSASTEITSPTSPTIPVVSPTDIGWKITIKNADGTSNEVTLEPKSPERTDTMRSIPLGENVDHEKVQDPTEKKPTKLLLKLKIYLIIQYILNAILAVVIIVIMALTLAQYNSTKNAPGAWPPNPVLSPTFIMLIISCVNVLMDAINLLVQCCGVRVLRTVATIVTKVRTVTGVVAAIMPAVAVGIFKFANVNTNNTDLWGASCNNGNATSEHVANVQSTICNTNTVAYPLQVLQVWFQLFCVIVPLYGKWRATKEAAAARGPSNTDAEEVKLNINDEAGNLIDESRQFSGM</sequence>
<proteinExistence type="predicted"/>
<name>A0A0C3H5T4_OIDMZ</name>
<feature type="compositionally biased region" description="Low complexity" evidence="1">
    <location>
        <begin position="18"/>
        <end position="33"/>
    </location>
</feature>
<evidence type="ECO:0000256" key="1">
    <source>
        <dbReference type="SAM" id="MobiDB-lite"/>
    </source>
</evidence>
<feature type="transmembrane region" description="Helical" evidence="2">
    <location>
        <begin position="240"/>
        <end position="261"/>
    </location>
</feature>
<keyword evidence="2" id="KW-1133">Transmembrane helix</keyword>
<reference evidence="4" key="2">
    <citation type="submission" date="2015-01" db="EMBL/GenBank/DDBJ databases">
        <title>Evolutionary Origins and Diversification of the Mycorrhizal Mutualists.</title>
        <authorList>
            <consortium name="DOE Joint Genome Institute"/>
            <consortium name="Mycorrhizal Genomics Consortium"/>
            <person name="Kohler A."/>
            <person name="Kuo A."/>
            <person name="Nagy L.G."/>
            <person name="Floudas D."/>
            <person name="Copeland A."/>
            <person name="Barry K.W."/>
            <person name="Cichocki N."/>
            <person name="Veneault-Fourrey C."/>
            <person name="LaButti K."/>
            <person name="Lindquist E.A."/>
            <person name="Lipzen A."/>
            <person name="Lundell T."/>
            <person name="Morin E."/>
            <person name="Murat C."/>
            <person name="Riley R."/>
            <person name="Ohm R."/>
            <person name="Sun H."/>
            <person name="Tunlid A."/>
            <person name="Henrissat B."/>
            <person name="Grigoriev I.V."/>
            <person name="Hibbett D.S."/>
            <person name="Martin F."/>
        </authorList>
    </citation>
    <scope>NUCLEOTIDE SEQUENCE [LARGE SCALE GENOMIC DNA]</scope>
    <source>
        <strain evidence="4">Zn</strain>
    </source>
</reference>
<gene>
    <name evidence="3" type="ORF">OIDMADRAFT_31418</name>
</gene>
<feature type="transmembrane region" description="Helical" evidence="2">
    <location>
        <begin position="144"/>
        <end position="163"/>
    </location>
</feature>
<feature type="transmembrane region" description="Helical" evidence="2">
    <location>
        <begin position="184"/>
        <end position="203"/>
    </location>
</feature>
<dbReference type="AlphaFoldDB" id="A0A0C3H5T4"/>
<evidence type="ECO:0000256" key="2">
    <source>
        <dbReference type="SAM" id="Phobius"/>
    </source>
</evidence>
<feature type="transmembrane region" description="Helical" evidence="2">
    <location>
        <begin position="97"/>
        <end position="124"/>
    </location>
</feature>
<protein>
    <submittedName>
        <fullName evidence="3">Uncharacterized protein</fullName>
    </submittedName>
</protein>
<dbReference type="Proteomes" id="UP000054321">
    <property type="component" value="Unassembled WGS sequence"/>
</dbReference>
<dbReference type="HOGENOM" id="CLU_912457_0_0_1"/>